<organism evidence="15 16">
    <name type="scientific">Halodesulfovibrio spirochaetisodalis</name>
    <dbReference type="NCBI Taxonomy" id="1560234"/>
    <lineage>
        <taxon>Bacteria</taxon>
        <taxon>Pseudomonadati</taxon>
        <taxon>Thermodesulfobacteriota</taxon>
        <taxon>Desulfovibrionia</taxon>
        <taxon>Desulfovibrionales</taxon>
        <taxon>Desulfovibrionaceae</taxon>
        <taxon>Halodesulfovibrio</taxon>
    </lineage>
</organism>
<dbReference type="EMBL" id="JXMS01000006">
    <property type="protein sequence ID" value="OBQ54833.1"/>
    <property type="molecule type" value="Genomic_DNA"/>
</dbReference>
<evidence type="ECO:0000256" key="2">
    <source>
        <dbReference type="ARBA" id="ARBA00004651"/>
    </source>
</evidence>
<evidence type="ECO:0000256" key="7">
    <source>
        <dbReference type="ARBA" id="ARBA00022692"/>
    </source>
</evidence>
<feature type="transmembrane region" description="Helical" evidence="13">
    <location>
        <begin position="280"/>
        <end position="301"/>
    </location>
</feature>
<dbReference type="GO" id="GO:0015099">
    <property type="term" value="F:nickel cation transmembrane transporter activity"/>
    <property type="evidence" value="ECO:0007669"/>
    <property type="project" value="UniProtKB-UniRule"/>
</dbReference>
<evidence type="ECO:0000256" key="8">
    <source>
        <dbReference type="ARBA" id="ARBA00022989"/>
    </source>
</evidence>
<keyword evidence="12" id="KW-0170">Cobalt</keyword>
<gene>
    <name evidence="15" type="ORF">SP90_04935</name>
</gene>
<evidence type="ECO:0000256" key="1">
    <source>
        <dbReference type="ARBA" id="ARBA00002510"/>
    </source>
</evidence>
<dbReference type="PANTHER" id="PTHR40659:SF1">
    <property type="entry name" value="NICKEL_COBALT EFFLUX SYSTEM RCNA"/>
    <property type="match status" value="1"/>
</dbReference>
<dbReference type="Proteomes" id="UP000091979">
    <property type="component" value="Unassembled WGS sequence"/>
</dbReference>
<name>A0A1B7XH37_9BACT</name>
<keyword evidence="3" id="KW-0171">Cobalt transport</keyword>
<keyword evidence="4 13" id="KW-0813">Transport</keyword>
<evidence type="ECO:0000256" key="12">
    <source>
        <dbReference type="ARBA" id="ARBA00023285"/>
    </source>
</evidence>
<protein>
    <recommendedName>
        <fullName evidence="13">Nickel/cobalt efflux system</fullName>
    </recommendedName>
</protein>
<feature type="transmembrane region" description="Helical" evidence="13">
    <location>
        <begin position="212"/>
        <end position="232"/>
    </location>
</feature>
<evidence type="ECO:0000256" key="5">
    <source>
        <dbReference type="ARBA" id="ARBA00022475"/>
    </source>
</evidence>
<sequence length="306" mass="32648">MHKVLLTAILILIFATAVQASPFTGGGAKSHSKTTLEQPVQQQHEAGFFALQYSKLLRKVNLAQRSMRSKMTSLGREIKKHPNGKAFWAFLLFSFLYGIIHAIGPGHGKSIVFSYFLGRKGTLLKGVLMGHLLTAVHTLSAVTVVLGAYYLLNLKGSRALSSASEPLKATSYYLIIGLGIFILLHALFEALPSKKSEPTKEANNKGIVTVSVISGLVPCPGVALLLSFALSLNLLVTGLLGALFFTMGMGITTSLFGIASIHSRKMLMHVAGRSSKAISVIHTSFSVIAGVVIISTGWLLVATSSL</sequence>
<comment type="similarity">
    <text evidence="13">Belongs to the NiCoT transporter (TC 2.A.52) family.</text>
</comment>
<dbReference type="GO" id="GO:0046583">
    <property type="term" value="F:monoatomic cation efflux transmembrane transporter activity"/>
    <property type="evidence" value="ECO:0007669"/>
    <property type="project" value="TreeGrafter"/>
</dbReference>
<dbReference type="RefSeq" id="WP_066853195.1">
    <property type="nucleotide sequence ID" value="NZ_JXMS01000006.1"/>
</dbReference>
<evidence type="ECO:0000256" key="6">
    <source>
        <dbReference type="ARBA" id="ARBA00022596"/>
    </source>
</evidence>
<dbReference type="InterPro" id="IPR011541">
    <property type="entry name" value="Ni/Co_transpt_high_affinity"/>
</dbReference>
<dbReference type="GO" id="GO:0006824">
    <property type="term" value="P:cobalt ion transport"/>
    <property type="evidence" value="ECO:0007669"/>
    <property type="project" value="UniProtKB-KW"/>
</dbReference>
<keyword evidence="9" id="KW-0406">Ion transport</keyword>
<evidence type="ECO:0000256" key="3">
    <source>
        <dbReference type="ARBA" id="ARBA00022426"/>
    </source>
</evidence>
<comment type="subcellular location">
    <subcellularLocation>
        <location evidence="2 13">Cell membrane</location>
        <topology evidence="2 13">Multi-pass membrane protein</topology>
    </subcellularLocation>
</comment>
<accession>A0A1B7XH37</accession>
<dbReference type="PATRIC" id="fig|1560234.3.peg.2948"/>
<proteinExistence type="inferred from homology"/>
<keyword evidence="11 13" id="KW-0472">Membrane</keyword>
<evidence type="ECO:0000313" key="15">
    <source>
        <dbReference type="EMBL" id="OBQ54833.1"/>
    </source>
</evidence>
<dbReference type="AlphaFoldDB" id="A0A1B7XH37"/>
<keyword evidence="16" id="KW-1185">Reference proteome</keyword>
<dbReference type="GO" id="GO:0010045">
    <property type="term" value="P:response to nickel cation"/>
    <property type="evidence" value="ECO:0007669"/>
    <property type="project" value="TreeGrafter"/>
</dbReference>
<dbReference type="STRING" id="1560234.SP90_04935"/>
<dbReference type="InterPro" id="IPR051224">
    <property type="entry name" value="NiCoT_RcnA"/>
</dbReference>
<dbReference type="Pfam" id="PF03824">
    <property type="entry name" value="NicO"/>
    <property type="match status" value="1"/>
</dbReference>
<feature type="transmembrane region" description="Helical" evidence="13">
    <location>
        <begin position="86"/>
        <end position="106"/>
    </location>
</feature>
<evidence type="ECO:0000256" key="4">
    <source>
        <dbReference type="ARBA" id="ARBA00022448"/>
    </source>
</evidence>
<evidence type="ECO:0000256" key="14">
    <source>
        <dbReference type="SAM" id="SignalP"/>
    </source>
</evidence>
<dbReference type="GO" id="GO:0005886">
    <property type="term" value="C:plasma membrane"/>
    <property type="evidence" value="ECO:0007669"/>
    <property type="project" value="UniProtKB-SubCell"/>
</dbReference>
<evidence type="ECO:0000256" key="11">
    <source>
        <dbReference type="ARBA" id="ARBA00023136"/>
    </source>
</evidence>
<keyword evidence="10" id="KW-0921">Nickel transport</keyword>
<comment type="caution">
    <text evidence="15">The sequence shown here is derived from an EMBL/GenBank/DDBJ whole genome shotgun (WGS) entry which is preliminary data.</text>
</comment>
<keyword evidence="8 13" id="KW-1133">Transmembrane helix</keyword>
<evidence type="ECO:0000313" key="16">
    <source>
        <dbReference type="Proteomes" id="UP000091979"/>
    </source>
</evidence>
<reference evidence="15 16" key="1">
    <citation type="submission" date="2015-01" db="EMBL/GenBank/DDBJ databases">
        <title>Desulfovibrio sp. JC271 draft genome sequence.</title>
        <authorList>
            <person name="Shivani Y."/>
            <person name="Subhash Y."/>
            <person name="Sasikala C."/>
            <person name="Ramana C.V."/>
        </authorList>
    </citation>
    <scope>NUCLEOTIDE SEQUENCE [LARGE SCALE GENOMIC DNA]</scope>
    <source>
        <strain evidence="15 16">JC271</strain>
    </source>
</reference>
<dbReference type="PANTHER" id="PTHR40659">
    <property type="entry name" value="NICKEL/COBALT EFFLUX SYSTEM RCNA"/>
    <property type="match status" value="1"/>
</dbReference>
<feature type="transmembrane region" description="Helical" evidence="13">
    <location>
        <begin position="127"/>
        <end position="152"/>
    </location>
</feature>
<feature type="chain" id="PRO_5008600641" description="Nickel/cobalt efflux system" evidence="14">
    <location>
        <begin position="21"/>
        <end position="306"/>
    </location>
</feature>
<dbReference type="GO" id="GO:0032025">
    <property type="term" value="P:response to cobalt ion"/>
    <property type="evidence" value="ECO:0007669"/>
    <property type="project" value="TreeGrafter"/>
</dbReference>
<comment type="function">
    <text evidence="1">Efflux system for nickel and cobalt.</text>
</comment>
<keyword evidence="6" id="KW-0533">Nickel</keyword>
<evidence type="ECO:0000256" key="13">
    <source>
        <dbReference type="RuleBase" id="RU362101"/>
    </source>
</evidence>
<evidence type="ECO:0000256" key="10">
    <source>
        <dbReference type="ARBA" id="ARBA00023112"/>
    </source>
</evidence>
<feature type="signal peptide" evidence="14">
    <location>
        <begin position="1"/>
        <end position="20"/>
    </location>
</feature>
<evidence type="ECO:0000256" key="9">
    <source>
        <dbReference type="ARBA" id="ARBA00023065"/>
    </source>
</evidence>
<keyword evidence="7 13" id="KW-0812">Transmembrane</keyword>
<feature type="transmembrane region" description="Helical" evidence="13">
    <location>
        <begin position="238"/>
        <end position="259"/>
    </location>
</feature>
<dbReference type="OrthoDB" id="9812956at2"/>
<feature type="transmembrane region" description="Helical" evidence="13">
    <location>
        <begin position="172"/>
        <end position="191"/>
    </location>
</feature>
<keyword evidence="5" id="KW-1003">Cell membrane</keyword>
<keyword evidence="14" id="KW-0732">Signal</keyword>